<comment type="caution">
    <text evidence="3">The sequence shown here is derived from an EMBL/GenBank/DDBJ whole genome shotgun (WGS) entry which is preliminary data.</text>
</comment>
<name>A0ABQ9ZRU9_9CRUS</name>
<dbReference type="Proteomes" id="UP001234178">
    <property type="component" value="Unassembled WGS sequence"/>
</dbReference>
<feature type="region of interest" description="Disordered" evidence="1">
    <location>
        <begin position="67"/>
        <end position="86"/>
    </location>
</feature>
<feature type="compositionally biased region" description="Polar residues" evidence="1">
    <location>
        <begin position="25"/>
        <end position="38"/>
    </location>
</feature>
<feature type="region of interest" description="Disordered" evidence="1">
    <location>
        <begin position="25"/>
        <end position="57"/>
    </location>
</feature>
<sequence length="171" mass="17364">MNVFKTMFVICAVLGVSASCSNSYTSQSSPGQGSQADENSAGHGGMTSEMSSFASQIQQAMTNSQLLSADQPEASPVAGQQRPGAMFAPAAPTTTQYLCSCITINPVASVHHAPASTDSFNSGEASAAQSAPVHSCSSGSTGPHSSDDCPHQHTAQSSPAQEQYAANNGGY</sequence>
<feature type="compositionally biased region" description="Polar residues" evidence="1">
    <location>
        <begin position="116"/>
        <end position="129"/>
    </location>
</feature>
<evidence type="ECO:0008006" key="5">
    <source>
        <dbReference type="Google" id="ProtNLM"/>
    </source>
</evidence>
<gene>
    <name evidence="3" type="ORF">OUZ56_030624</name>
</gene>
<protein>
    <recommendedName>
        <fullName evidence="5">Secreted protein</fullName>
    </recommendedName>
</protein>
<dbReference type="PROSITE" id="PS51257">
    <property type="entry name" value="PROKAR_LIPOPROTEIN"/>
    <property type="match status" value="1"/>
</dbReference>
<reference evidence="3 4" key="1">
    <citation type="journal article" date="2023" name="Nucleic Acids Res.">
        <title>The hologenome of Daphnia magna reveals possible DNA methylation and microbiome-mediated evolution of the host genome.</title>
        <authorList>
            <person name="Chaturvedi A."/>
            <person name="Li X."/>
            <person name="Dhandapani V."/>
            <person name="Marshall H."/>
            <person name="Kissane S."/>
            <person name="Cuenca-Cambronero M."/>
            <person name="Asole G."/>
            <person name="Calvet F."/>
            <person name="Ruiz-Romero M."/>
            <person name="Marangio P."/>
            <person name="Guigo R."/>
            <person name="Rago D."/>
            <person name="Mirbahai L."/>
            <person name="Eastwood N."/>
            <person name="Colbourne J.K."/>
            <person name="Zhou J."/>
            <person name="Mallon E."/>
            <person name="Orsini L."/>
        </authorList>
    </citation>
    <scope>NUCLEOTIDE SEQUENCE [LARGE SCALE GENOMIC DNA]</scope>
    <source>
        <strain evidence="3">LRV0_1</strain>
    </source>
</reference>
<organism evidence="3 4">
    <name type="scientific">Daphnia magna</name>
    <dbReference type="NCBI Taxonomy" id="35525"/>
    <lineage>
        <taxon>Eukaryota</taxon>
        <taxon>Metazoa</taxon>
        <taxon>Ecdysozoa</taxon>
        <taxon>Arthropoda</taxon>
        <taxon>Crustacea</taxon>
        <taxon>Branchiopoda</taxon>
        <taxon>Diplostraca</taxon>
        <taxon>Cladocera</taxon>
        <taxon>Anomopoda</taxon>
        <taxon>Daphniidae</taxon>
        <taxon>Daphnia</taxon>
    </lineage>
</organism>
<keyword evidence="4" id="KW-1185">Reference proteome</keyword>
<evidence type="ECO:0000256" key="2">
    <source>
        <dbReference type="SAM" id="SignalP"/>
    </source>
</evidence>
<dbReference type="EMBL" id="JAOYFB010000005">
    <property type="protein sequence ID" value="KAK4015649.1"/>
    <property type="molecule type" value="Genomic_DNA"/>
</dbReference>
<evidence type="ECO:0000256" key="1">
    <source>
        <dbReference type="SAM" id="MobiDB-lite"/>
    </source>
</evidence>
<feature type="compositionally biased region" description="Polar residues" evidence="1">
    <location>
        <begin position="48"/>
        <end position="57"/>
    </location>
</feature>
<feature type="compositionally biased region" description="Low complexity" evidence="1">
    <location>
        <begin position="134"/>
        <end position="144"/>
    </location>
</feature>
<feature type="region of interest" description="Disordered" evidence="1">
    <location>
        <begin position="115"/>
        <end position="171"/>
    </location>
</feature>
<feature type="chain" id="PRO_5046971746" description="Secreted protein" evidence="2">
    <location>
        <begin position="19"/>
        <end position="171"/>
    </location>
</feature>
<accession>A0ABQ9ZRU9</accession>
<feature type="compositionally biased region" description="Polar residues" evidence="1">
    <location>
        <begin position="153"/>
        <end position="171"/>
    </location>
</feature>
<feature type="signal peptide" evidence="2">
    <location>
        <begin position="1"/>
        <end position="18"/>
    </location>
</feature>
<keyword evidence="2" id="KW-0732">Signal</keyword>
<evidence type="ECO:0000313" key="3">
    <source>
        <dbReference type="EMBL" id="KAK4015649.1"/>
    </source>
</evidence>
<proteinExistence type="predicted"/>
<evidence type="ECO:0000313" key="4">
    <source>
        <dbReference type="Proteomes" id="UP001234178"/>
    </source>
</evidence>